<dbReference type="OrthoDB" id="248779at2759"/>
<evidence type="ECO:0000256" key="2">
    <source>
        <dbReference type="ARBA" id="ARBA00023163"/>
    </source>
</evidence>
<dbReference type="VEuPathDB" id="TriTrypDB:LdCL_180013000"/>
<evidence type="ECO:0000313" key="7">
    <source>
        <dbReference type="Proteomes" id="UP000274082"/>
    </source>
</evidence>
<name>A0A3S5H734_LEIDO</name>
<keyword evidence="2" id="KW-0804">Transcription</keyword>
<dbReference type="SUPFAM" id="SSF55287">
    <property type="entry name" value="RPB5-like RNA polymerase subunit"/>
    <property type="match status" value="1"/>
</dbReference>
<dbReference type="VEuPathDB" id="TriTrypDB:LdBPK_180790.1"/>
<feature type="compositionally biased region" description="Basic and acidic residues" evidence="4">
    <location>
        <begin position="90"/>
        <end position="104"/>
    </location>
</feature>
<dbReference type="PANTHER" id="PTHR10535">
    <property type="entry name" value="DNA-DIRECTED RNA POLYMERASES I, II, AND III SUBUNIT RPABC1"/>
    <property type="match status" value="1"/>
</dbReference>
<keyword evidence="7" id="KW-1185">Reference proteome</keyword>
<dbReference type="InterPro" id="IPR036710">
    <property type="entry name" value="RNA_pol_Rpb5_N_sf"/>
</dbReference>
<dbReference type="SUPFAM" id="SSF53036">
    <property type="entry name" value="Eukaryotic RPB5 N-terminal domain"/>
    <property type="match status" value="2"/>
</dbReference>
<dbReference type="GO" id="GO:0005666">
    <property type="term" value="C:RNA polymerase III complex"/>
    <property type="evidence" value="ECO:0007669"/>
    <property type="project" value="TreeGrafter"/>
</dbReference>
<proteinExistence type="inferred from homology"/>
<sequence length="342" mass="37266">MSSIEELKVVRLFRALNTIIQLCHDRGYVIRHPSAIAEAVQNPELYDDEEGLDHDWFLRHFVISPGRAARSPRAKQSGDGGSRSGPGRAAKNEKDGGGADKPGEYDVAVDEDEVLRRAANGEWVCMRNAMRLTCSVDPRRATLASSVVTGAPTNKAPSSAPVVKAEPKDDGGGVPYAVAAAAVDAKSKEKAAKNALMVFFSGSPKLSIKEVHSFREKALKKMASSMIIVTNKIDPGVRMDVQELSGRMDEATGAELLSIQVFEEEALAFNVVRHETVPRHVALTPAEAEAFLAERKLNVAQLPRMQESDPLVQYLGLQRGSIVHITREGKQSGPYSMYRHVI</sequence>
<gene>
    <name evidence="6" type="ORF">LdCL_180013000</name>
</gene>
<accession>A0A3S5H734</accession>
<dbReference type="FunFam" id="3.90.940.20:FF:000001">
    <property type="entry name" value="DNA-directed RNA polymerases I, II, and III subunit RPABC1"/>
    <property type="match status" value="1"/>
</dbReference>
<dbReference type="Pfam" id="PF01191">
    <property type="entry name" value="RNA_pol_Rpb5_C"/>
    <property type="match status" value="1"/>
</dbReference>
<evidence type="ECO:0000259" key="5">
    <source>
        <dbReference type="Pfam" id="PF01191"/>
    </source>
</evidence>
<evidence type="ECO:0000256" key="4">
    <source>
        <dbReference type="SAM" id="MobiDB-lite"/>
    </source>
</evidence>
<dbReference type="InterPro" id="IPR014381">
    <property type="entry name" value="Arch_Rpo5/euc_Rpb5"/>
</dbReference>
<dbReference type="GO" id="GO:0005736">
    <property type="term" value="C:RNA polymerase I complex"/>
    <property type="evidence" value="ECO:0007669"/>
    <property type="project" value="TreeGrafter"/>
</dbReference>
<dbReference type="GO" id="GO:0042797">
    <property type="term" value="P:tRNA transcription by RNA polymerase III"/>
    <property type="evidence" value="ECO:0007669"/>
    <property type="project" value="TreeGrafter"/>
</dbReference>
<protein>
    <submittedName>
        <fullName evidence="6">DNA-directed RNA polymerase I subunit RPB5z, putative</fullName>
    </submittedName>
</protein>
<dbReference type="GO" id="GO:0003677">
    <property type="term" value="F:DNA binding"/>
    <property type="evidence" value="ECO:0007669"/>
    <property type="project" value="InterPro"/>
</dbReference>
<dbReference type="Gene3D" id="3.90.940.20">
    <property type="entry name" value="RPB5-like RNA polymerase subunit"/>
    <property type="match status" value="1"/>
</dbReference>
<feature type="domain" description="RNA polymerase subunit H/Rpb5 C-terminal" evidence="5">
    <location>
        <begin position="269"/>
        <end position="341"/>
    </location>
</feature>
<dbReference type="GO" id="GO:0005665">
    <property type="term" value="C:RNA polymerase II, core complex"/>
    <property type="evidence" value="ECO:0007669"/>
    <property type="project" value="TreeGrafter"/>
</dbReference>
<dbReference type="GO" id="GO:0006366">
    <property type="term" value="P:transcription by RNA polymerase II"/>
    <property type="evidence" value="ECO:0007669"/>
    <property type="project" value="TreeGrafter"/>
</dbReference>
<dbReference type="InterPro" id="IPR000783">
    <property type="entry name" value="RNA_pol_subH/Rpb5_C"/>
</dbReference>
<comment type="similarity">
    <text evidence="3">Belongs to the archaeal Rpo5/eukaryotic RPB5 RNA polymerase subunit family.</text>
</comment>
<dbReference type="EMBL" id="CP029517">
    <property type="protein sequence ID" value="AYU78007.1"/>
    <property type="molecule type" value="Genomic_DNA"/>
</dbReference>
<keyword evidence="6" id="KW-0240">DNA-directed RNA polymerase</keyword>
<organism evidence="6 7">
    <name type="scientific">Leishmania donovani</name>
    <dbReference type="NCBI Taxonomy" id="5661"/>
    <lineage>
        <taxon>Eukaryota</taxon>
        <taxon>Discoba</taxon>
        <taxon>Euglenozoa</taxon>
        <taxon>Kinetoplastea</taxon>
        <taxon>Metakinetoplastina</taxon>
        <taxon>Trypanosomatida</taxon>
        <taxon>Trypanosomatidae</taxon>
        <taxon>Leishmaniinae</taxon>
        <taxon>Leishmania</taxon>
    </lineage>
</organism>
<reference evidence="6 7" key="1">
    <citation type="journal article" date="2018" name="Sci. Rep.">
        <title>A complete Leishmania donovani reference genome identifies novel genetic variations associated with virulence.</title>
        <authorList>
            <person name="Lypaczewski P."/>
            <person name="Hoshizaki J."/>
            <person name="Zhang W.-W."/>
            <person name="McCall L.-I."/>
            <person name="Torcivia-Rodriguez J."/>
            <person name="Simonyan V."/>
            <person name="Kaur A."/>
            <person name="Dewar K."/>
            <person name="Matlashewski G."/>
        </authorList>
    </citation>
    <scope>NUCLEOTIDE SEQUENCE [LARGE SCALE GENOMIC DNA]</scope>
    <source>
        <strain evidence="6 7">LdCL</strain>
    </source>
</reference>
<feature type="region of interest" description="Disordered" evidence="4">
    <location>
        <begin position="68"/>
        <end position="107"/>
    </location>
</feature>
<dbReference type="VEuPathDB" id="TriTrypDB:LDHU3_18.1040"/>
<comment type="subcellular location">
    <subcellularLocation>
        <location evidence="1">Nucleus</location>
    </subcellularLocation>
</comment>
<dbReference type="PANTHER" id="PTHR10535:SF0">
    <property type="entry name" value="DNA-DIRECTED RNA POLYMERASES I, II, AND III SUBUNIT RPABC1"/>
    <property type="match status" value="1"/>
</dbReference>
<dbReference type="AlphaFoldDB" id="A0A3S5H734"/>
<dbReference type="InterPro" id="IPR035913">
    <property type="entry name" value="RPB5-like_sf"/>
</dbReference>
<dbReference type="Proteomes" id="UP000274082">
    <property type="component" value="Chromosome 18"/>
</dbReference>
<evidence type="ECO:0000256" key="3">
    <source>
        <dbReference type="ARBA" id="ARBA00025765"/>
    </source>
</evidence>
<dbReference type="GO" id="GO:0003899">
    <property type="term" value="F:DNA-directed RNA polymerase activity"/>
    <property type="evidence" value="ECO:0007669"/>
    <property type="project" value="InterPro"/>
</dbReference>
<dbReference type="Gene3D" id="3.40.1340.10">
    <property type="entry name" value="RNA polymerase, Rpb5, N-terminal domain"/>
    <property type="match status" value="1"/>
</dbReference>
<evidence type="ECO:0000256" key="1">
    <source>
        <dbReference type="ARBA" id="ARBA00004123"/>
    </source>
</evidence>
<dbReference type="GO" id="GO:0006362">
    <property type="term" value="P:transcription elongation by RNA polymerase I"/>
    <property type="evidence" value="ECO:0007669"/>
    <property type="project" value="TreeGrafter"/>
</dbReference>
<evidence type="ECO:0000313" key="6">
    <source>
        <dbReference type="EMBL" id="AYU78007.1"/>
    </source>
</evidence>